<dbReference type="Gene3D" id="1.10.10.60">
    <property type="entry name" value="Homeodomain-like"/>
    <property type="match status" value="2"/>
</dbReference>
<evidence type="ECO:0000313" key="6">
    <source>
        <dbReference type="Proteomes" id="UP000266340"/>
    </source>
</evidence>
<dbReference type="PANTHER" id="PTHR47504">
    <property type="entry name" value="RIGHT ORIGIN-BINDING PROTEIN"/>
    <property type="match status" value="1"/>
</dbReference>
<dbReference type="PROSITE" id="PS00041">
    <property type="entry name" value="HTH_ARAC_FAMILY_1"/>
    <property type="match status" value="1"/>
</dbReference>
<evidence type="ECO:0000256" key="1">
    <source>
        <dbReference type="ARBA" id="ARBA00023015"/>
    </source>
</evidence>
<reference evidence="5 6" key="1">
    <citation type="submission" date="2018-09" db="EMBL/GenBank/DDBJ databases">
        <title>Cohnella cavernae sp. nov., isolated from a karst cave.</title>
        <authorList>
            <person name="Zhu H."/>
        </authorList>
    </citation>
    <scope>NUCLEOTIDE SEQUENCE [LARGE SCALE GENOMIC DNA]</scope>
    <source>
        <strain evidence="5 6">K2E09-144</strain>
    </source>
</reference>
<dbReference type="SMART" id="SM00342">
    <property type="entry name" value="HTH_ARAC"/>
    <property type="match status" value="1"/>
</dbReference>
<evidence type="ECO:0000259" key="4">
    <source>
        <dbReference type="PROSITE" id="PS01124"/>
    </source>
</evidence>
<dbReference type="Proteomes" id="UP000266340">
    <property type="component" value="Unassembled WGS sequence"/>
</dbReference>
<keyword evidence="3" id="KW-0804">Transcription</keyword>
<dbReference type="PANTHER" id="PTHR47504:SF5">
    <property type="entry name" value="RIGHT ORIGIN-BINDING PROTEIN"/>
    <property type="match status" value="1"/>
</dbReference>
<dbReference type="OrthoDB" id="9801123at2"/>
<dbReference type="InterPro" id="IPR011256">
    <property type="entry name" value="Reg_factor_effector_dom_sf"/>
</dbReference>
<dbReference type="InterPro" id="IPR029442">
    <property type="entry name" value="GyrI-like"/>
</dbReference>
<accession>A0A398CQ69</accession>
<dbReference type="InterPro" id="IPR018060">
    <property type="entry name" value="HTH_AraC"/>
</dbReference>
<dbReference type="InterPro" id="IPR009057">
    <property type="entry name" value="Homeodomain-like_sf"/>
</dbReference>
<dbReference type="Pfam" id="PF12833">
    <property type="entry name" value="HTH_18"/>
    <property type="match status" value="1"/>
</dbReference>
<dbReference type="InterPro" id="IPR050959">
    <property type="entry name" value="MarA-like"/>
</dbReference>
<dbReference type="PRINTS" id="PR00032">
    <property type="entry name" value="HTHARAC"/>
</dbReference>
<proteinExistence type="predicted"/>
<evidence type="ECO:0000256" key="3">
    <source>
        <dbReference type="ARBA" id="ARBA00023163"/>
    </source>
</evidence>
<comment type="caution">
    <text evidence="5">The sequence shown here is derived from an EMBL/GenBank/DDBJ whole genome shotgun (WGS) entry which is preliminary data.</text>
</comment>
<dbReference type="InterPro" id="IPR020449">
    <property type="entry name" value="Tscrpt_reg_AraC-type_HTH"/>
</dbReference>
<keyword evidence="1" id="KW-0805">Transcription regulation</keyword>
<dbReference type="Gene3D" id="3.20.80.10">
    <property type="entry name" value="Regulatory factor, effector binding domain"/>
    <property type="match status" value="2"/>
</dbReference>
<protein>
    <submittedName>
        <fullName evidence="5">AraC family transcriptional regulator</fullName>
    </submittedName>
</protein>
<dbReference type="PROSITE" id="PS01124">
    <property type="entry name" value="HTH_ARAC_FAMILY_2"/>
    <property type="match status" value="1"/>
</dbReference>
<gene>
    <name evidence="5" type="ORF">D3H35_22165</name>
</gene>
<dbReference type="SUPFAM" id="SSF46689">
    <property type="entry name" value="Homeodomain-like"/>
    <property type="match status" value="2"/>
</dbReference>
<feature type="domain" description="HTH araC/xylS-type" evidence="4">
    <location>
        <begin position="10"/>
        <end position="108"/>
    </location>
</feature>
<keyword evidence="6" id="KW-1185">Reference proteome</keyword>
<dbReference type="GO" id="GO:0003700">
    <property type="term" value="F:DNA-binding transcription factor activity"/>
    <property type="evidence" value="ECO:0007669"/>
    <property type="project" value="InterPro"/>
</dbReference>
<dbReference type="EMBL" id="QXJM01000040">
    <property type="protein sequence ID" value="RIE01124.1"/>
    <property type="molecule type" value="Genomic_DNA"/>
</dbReference>
<name>A0A398CQ69_9BACL</name>
<evidence type="ECO:0000313" key="5">
    <source>
        <dbReference type="EMBL" id="RIE01124.1"/>
    </source>
</evidence>
<dbReference type="GO" id="GO:0043565">
    <property type="term" value="F:sequence-specific DNA binding"/>
    <property type="evidence" value="ECO:0007669"/>
    <property type="project" value="InterPro"/>
</dbReference>
<evidence type="ECO:0000256" key="2">
    <source>
        <dbReference type="ARBA" id="ARBA00023125"/>
    </source>
</evidence>
<dbReference type="SUPFAM" id="SSF55136">
    <property type="entry name" value="Probable bacterial effector-binding domain"/>
    <property type="match status" value="1"/>
</dbReference>
<dbReference type="Pfam" id="PF06445">
    <property type="entry name" value="GyrI-like"/>
    <property type="match status" value="1"/>
</dbReference>
<dbReference type="InterPro" id="IPR018062">
    <property type="entry name" value="HTH_AraC-typ_CS"/>
</dbReference>
<sequence length="447" mass="50336">MKMDTAYAVQQAIDYMEERIGERLEPERIAEAAYMSLPNLYRAFYALTGHPLMEYIRKRRVSQAAIQLRHFGDSVMDTALDCGFESYRTFAAVFKKTTGMTPGAYRKAQTYYSFERVNLAERIDYSEDRELSSRYPDVKVVRVGPVDVVSYRHVSSAREGLAEEAFAIFYKMLWEAGVNMNKIRLFGSDVPDSGSQPNTHEYVMMAPVRDAFTFAHPKASVIRLPGGLYALSKAPPGPAASITAAWNRVLAEWLPRSAFKLGDHPFMEEFQHLRGKVARLKLFLPVMRKKEHEAIGIAELSPVRVLAFRSEGKDAEAKVDERMSAWLTGRAGLGDSGTSIYMSCSYGISEEADSWYELALSVVDDMDLSVEDRGRISWLAGGLYAHMTTGAYGAMTGVLDLLHAWVCRNGEYRLDDQRQWFAKYVAGDDGDLDRSTMVVCYVPVLER</sequence>
<keyword evidence="2" id="KW-0238">DNA-binding</keyword>
<dbReference type="RefSeq" id="WP_119151388.1">
    <property type="nucleotide sequence ID" value="NZ_JBHSOV010000041.1"/>
</dbReference>
<organism evidence="5 6">
    <name type="scientific">Cohnella faecalis</name>
    <dbReference type="NCBI Taxonomy" id="2315694"/>
    <lineage>
        <taxon>Bacteria</taxon>
        <taxon>Bacillati</taxon>
        <taxon>Bacillota</taxon>
        <taxon>Bacilli</taxon>
        <taxon>Bacillales</taxon>
        <taxon>Paenibacillaceae</taxon>
        <taxon>Cohnella</taxon>
    </lineage>
</organism>
<dbReference type="AlphaFoldDB" id="A0A398CQ69"/>